<dbReference type="Proteomes" id="UP000435323">
    <property type="component" value="Unassembled WGS sequence"/>
</dbReference>
<comment type="caution">
    <text evidence="1">The sequence shown here is derived from an EMBL/GenBank/DDBJ whole genome shotgun (WGS) entry which is preliminary data.</text>
</comment>
<gene>
    <name evidence="1" type="ORF">GNP77_03345</name>
</gene>
<organism evidence="1 2">
    <name type="scientific">Aliivibrio fischeri</name>
    <name type="common">Vibrio fischeri</name>
    <dbReference type="NCBI Taxonomy" id="668"/>
    <lineage>
        <taxon>Bacteria</taxon>
        <taxon>Pseudomonadati</taxon>
        <taxon>Pseudomonadota</taxon>
        <taxon>Gammaproteobacteria</taxon>
        <taxon>Vibrionales</taxon>
        <taxon>Vibrionaceae</taxon>
        <taxon>Aliivibrio</taxon>
    </lineage>
</organism>
<name>A0A6N3YW40_ALIFS</name>
<evidence type="ECO:0000313" key="1">
    <source>
        <dbReference type="EMBL" id="MUK44408.1"/>
    </source>
</evidence>
<accession>A0A6N3YW40</accession>
<proteinExistence type="predicted"/>
<protein>
    <submittedName>
        <fullName evidence="1">Uncharacterized protein</fullName>
    </submittedName>
</protein>
<sequence length="69" mass="8077">MFFYMKRSLISELLKMKIVRKVELLSANLSIRFIADNKKPSMKARLWRLYMLDYNSKSPKSSASTSLSI</sequence>
<reference evidence="1 2" key="1">
    <citation type="submission" date="2019-11" db="EMBL/GenBank/DDBJ databases">
        <title>Using colonization assays and comparative genomics to discover symbiosis behaviors and factors in Vibrio fischeri.</title>
        <authorList>
            <person name="Bongrand C."/>
            <person name="Moriano-Gutierrez S."/>
            <person name="Arevalo P."/>
            <person name="Mcfall-Ngai M."/>
            <person name="Visick K."/>
            <person name="Polz M.F."/>
            <person name="Ruby E.G."/>
        </authorList>
    </citation>
    <scope>NUCLEOTIDE SEQUENCE [LARGE SCALE GENOMIC DNA]</scope>
    <source>
        <strain evidence="2">emors.3.2</strain>
    </source>
</reference>
<dbReference type="AlphaFoldDB" id="A0A6N3YW40"/>
<evidence type="ECO:0000313" key="2">
    <source>
        <dbReference type="Proteomes" id="UP000435323"/>
    </source>
</evidence>
<dbReference type="EMBL" id="WOBO01000004">
    <property type="protein sequence ID" value="MUK44408.1"/>
    <property type="molecule type" value="Genomic_DNA"/>
</dbReference>